<comment type="caution">
    <text evidence="1">The sequence shown here is derived from an EMBL/GenBank/DDBJ whole genome shotgun (WGS) entry which is preliminary data.</text>
</comment>
<organism evidence="1 2">
    <name type="scientific">Acaulospora colombiana</name>
    <dbReference type="NCBI Taxonomy" id="27376"/>
    <lineage>
        <taxon>Eukaryota</taxon>
        <taxon>Fungi</taxon>
        <taxon>Fungi incertae sedis</taxon>
        <taxon>Mucoromycota</taxon>
        <taxon>Glomeromycotina</taxon>
        <taxon>Glomeromycetes</taxon>
        <taxon>Diversisporales</taxon>
        <taxon>Acaulosporaceae</taxon>
        <taxon>Acaulospora</taxon>
    </lineage>
</organism>
<dbReference type="Proteomes" id="UP000789525">
    <property type="component" value="Unassembled WGS sequence"/>
</dbReference>
<reference evidence="1" key="1">
    <citation type="submission" date="2021-06" db="EMBL/GenBank/DDBJ databases">
        <authorList>
            <person name="Kallberg Y."/>
            <person name="Tangrot J."/>
            <person name="Rosling A."/>
        </authorList>
    </citation>
    <scope>NUCLEOTIDE SEQUENCE</scope>
    <source>
        <strain evidence="1">CL356</strain>
    </source>
</reference>
<keyword evidence="2" id="KW-1185">Reference proteome</keyword>
<gene>
    <name evidence="1" type="ORF">ACOLOM_LOCUS6907</name>
</gene>
<protein>
    <submittedName>
        <fullName evidence="1">4926_t:CDS:1</fullName>
    </submittedName>
</protein>
<evidence type="ECO:0000313" key="1">
    <source>
        <dbReference type="EMBL" id="CAG8607585.1"/>
    </source>
</evidence>
<accession>A0ACA9MTE6</accession>
<evidence type="ECO:0000313" key="2">
    <source>
        <dbReference type="Proteomes" id="UP000789525"/>
    </source>
</evidence>
<sequence length="294" mass="33811">MSDRIQRPEIKKTYGKQKDTSVEDAIIQPRVHHRKNGCIFNDLTSLQENRENIPEQFQNIKKRAAPTIANEYLAADMKRQKKNTSGKVSQKYIAEFFKPTFAIPNENEDSDNYMKRKGKNSTIPRFDSGNRVTPSTTIETKRRVKEYEQLFLDLGQKSFNTCTCTDCNMSYNRGTIDDEALHAKYHQAIVGGISYKNEILLQLYPEINGGRVIMLKFNQSNPFEKRKIRQILDVINTELCAVELSEERLDKCKIYLYVTDKKRVMGCVVAEPISQAYRVVESGNMLLQIGTSSD</sequence>
<feature type="non-terminal residue" evidence="1">
    <location>
        <position position="294"/>
    </location>
</feature>
<name>A0ACA9MTE6_9GLOM</name>
<dbReference type="EMBL" id="CAJVPT010014808">
    <property type="protein sequence ID" value="CAG8607585.1"/>
    <property type="molecule type" value="Genomic_DNA"/>
</dbReference>
<proteinExistence type="predicted"/>